<organism evidence="1 2">
    <name type="scientific">Desmospora activa DSM 45169</name>
    <dbReference type="NCBI Taxonomy" id="1121389"/>
    <lineage>
        <taxon>Bacteria</taxon>
        <taxon>Bacillati</taxon>
        <taxon>Bacillota</taxon>
        <taxon>Bacilli</taxon>
        <taxon>Bacillales</taxon>
        <taxon>Thermoactinomycetaceae</taxon>
        <taxon>Desmospora</taxon>
    </lineage>
</organism>
<dbReference type="Proteomes" id="UP000241639">
    <property type="component" value="Unassembled WGS sequence"/>
</dbReference>
<name>A0A2T4ZDI9_9BACL</name>
<comment type="caution">
    <text evidence="1">The sequence shown here is derived from an EMBL/GenBank/DDBJ whole genome shotgun (WGS) entry which is preliminary data.</text>
</comment>
<dbReference type="OrthoDB" id="2990940at2"/>
<evidence type="ECO:0000313" key="2">
    <source>
        <dbReference type="Proteomes" id="UP000241639"/>
    </source>
</evidence>
<dbReference type="RefSeq" id="WP_107727379.1">
    <property type="nucleotide sequence ID" value="NZ_PZZP01000001.1"/>
</dbReference>
<dbReference type="AlphaFoldDB" id="A0A2T4ZDI9"/>
<evidence type="ECO:0000313" key="1">
    <source>
        <dbReference type="EMBL" id="PTM59961.1"/>
    </source>
</evidence>
<gene>
    <name evidence="1" type="ORF">C8J48_2600</name>
</gene>
<sequence>MEICRFWGPGGDRFAQQLVARGIAVQMVETGYEAIFPDERTMETCLCEAQAVTDERVFFRSDD</sequence>
<accession>A0A2T4ZDI9</accession>
<proteinExistence type="predicted"/>
<keyword evidence="2" id="KW-1185">Reference proteome</keyword>
<protein>
    <submittedName>
        <fullName evidence="1">Uncharacterized protein</fullName>
    </submittedName>
</protein>
<dbReference type="EMBL" id="PZZP01000001">
    <property type="protein sequence ID" value="PTM59961.1"/>
    <property type="molecule type" value="Genomic_DNA"/>
</dbReference>
<reference evidence="1 2" key="1">
    <citation type="submission" date="2018-04" db="EMBL/GenBank/DDBJ databases">
        <title>Genomic Encyclopedia of Archaeal and Bacterial Type Strains, Phase II (KMG-II): from individual species to whole genera.</title>
        <authorList>
            <person name="Goeker M."/>
        </authorList>
    </citation>
    <scope>NUCLEOTIDE SEQUENCE [LARGE SCALE GENOMIC DNA]</scope>
    <source>
        <strain evidence="1 2">DSM 45169</strain>
    </source>
</reference>